<keyword evidence="2" id="KW-0732">Signal</keyword>
<dbReference type="Proteomes" id="UP000813444">
    <property type="component" value="Unassembled WGS sequence"/>
</dbReference>
<keyword evidence="1" id="KW-0812">Transmembrane</keyword>
<keyword evidence="1" id="KW-0472">Membrane</keyword>
<proteinExistence type="predicted"/>
<gene>
    <name evidence="3" type="ORF">B0I35DRAFT_464707</name>
</gene>
<dbReference type="OrthoDB" id="5287295at2759"/>
<evidence type="ECO:0008006" key="5">
    <source>
        <dbReference type="Google" id="ProtNLM"/>
    </source>
</evidence>
<evidence type="ECO:0000256" key="1">
    <source>
        <dbReference type="SAM" id="Phobius"/>
    </source>
</evidence>
<evidence type="ECO:0000313" key="4">
    <source>
        <dbReference type="Proteomes" id="UP000813444"/>
    </source>
</evidence>
<protein>
    <recommendedName>
        <fullName evidence="5">Autophagy-related protein</fullName>
    </recommendedName>
</protein>
<evidence type="ECO:0000256" key="2">
    <source>
        <dbReference type="SAM" id="SignalP"/>
    </source>
</evidence>
<name>A0A8K0SB75_9HYPO</name>
<comment type="caution">
    <text evidence="3">The sequence shown here is derived from an EMBL/GenBank/DDBJ whole genome shotgun (WGS) entry which is preliminary data.</text>
</comment>
<evidence type="ECO:0000313" key="3">
    <source>
        <dbReference type="EMBL" id="KAH7305425.1"/>
    </source>
</evidence>
<keyword evidence="1" id="KW-1133">Transmembrane helix</keyword>
<dbReference type="AlphaFoldDB" id="A0A8K0SB75"/>
<sequence length="184" mass="20875">MAGKTISFLLPLTTILMLRSHVIQQDYVGFILVADLPRESLPCRYATHDQPRYWIRPDMCHSYTIPSDKEQDHKLVAETSRSTVYSSGNGGPWNAPPLKGGFHDRWLMVRFFAAFIILAYFEVSNSIFQFQSIRTVNRESGLSEPDLSAEQARTTFFLFPPGTTAGIFLMIIFSTTTNCRSLLI</sequence>
<keyword evidence="4" id="KW-1185">Reference proteome</keyword>
<reference evidence="3" key="1">
    <citation type="journal article" date="2021" name="Nat. Commun.">
        <title>Genetic determinants of endophytism in the Arabidopsis root mycobiome.</title>
        <authorList>
            <person name="Mesny F."/>
            <person name="Miyauchi S."/>
            <person name="Thiergart T."/>
            <person name="Pickel B."/>
            <person name="Atanasova L."/>
            <person name="Karlsson M."/>
            <person name="Huettel B."/>
            <person name="Barry K.W."/>
            <person name="Haridas S."/>
            <person name="Chen C."/>
            <person name="Bauer D."/>
            <person name="Andreopoulos W."/>
            <person name="Pangilinan J."/>
            <person name="LaButti K."/>
            <person name="Riley R."/>
            <person name="Lipzen A."/>
            <person name="Clum A."/>
            <person name="Drula E."/>
            <person name="Henrissat B."/>
            <person name="Kohler A."/>
            <person name="Grigoriev I.V."/>
            <person name="Martin F.M."/>
            <person name="Hacquard S."/>
        </authorList>
    </citation>
    <scope>NUCLEOTIDE SEQUENCE</scope>
    <source>
        <strain evidence="3">MPI-CAGE-CH-0235</strain>
    </source>
</reference>
<organism evidence="3 4">
    <name type="scientific">Stachybotrys elegans</name>
    <dbReference type="NCBI Taxonomy" id="80388"/>
    <lineage>
        <taxon>Eukaryota</taxon>
        <taxon>Fungi</taxon>
        <taxon>Dikarya</taxon>
        <taxon>Ascomycota</taxon>
        <taxon>Pezizomycotina</taxon>
        <taxon>Sordariomycetes</taxon>
        <taxon>Hypocreomycetidae</taxon>
        <taxon>Hypocreales</taxon>
        <taxon>Stachybotryaceae</taxon>
        <taxon>Stachybotrys</taxon>
    </lineage>
</organism>
<feature type="signal peptide" evidence="2">
    <location>
        <begin position="1"/>
        <end position="24"/>
    </location>
</feature>
<dbReference type="EMBL" id="JAGPNK010000018">
    <property type="protein sequence ID" value="KAH7305425.1"/>
    <property type="molecule type" value="Genomic_DNA"/>
</dbReference>
<feature type="transmembrane region" description="Helical" evidence="1">
    <location>
        <begin position="107"/>
        <end position="128"/>
    </location>
</feature>
<accession>A0A8K0SB75</accession>
<feature type="chain" id="PRO_5035425194" description="Autophagy-related protein" evidence="2">
    <location>
        <begin position="25"/>
        <end position="184"/>
    </location>
</feature>